<comment type="caution">
    <text evidence="2">The sequence shown here is derived from an EMBL/GenBank/DDBJ whole genome shotgun (WGS) entry which is preliminary data.</text>
</comment>
<evidence type="ECO:0000313" key="3">
    <source>
        <dbReference type="Proteomes" id="UP001595886"/>
    </source>
</evidence>
<dbReference type="RefSeq" id="WP_380021077.1">
    <property type="nucleotide sequence ID" value="NZ_JBHSHD010000008.1"/>
</dbReference>
<accession>A0ABV9QWX2</accession>
<feature type="chain" id="PRO_5047225200" description="Photosynthesis system II assembly factor Ycf48/Hcf136-like domain-containing protein" evidence="1">
    <location>
        <begin position="19"/>
        <end position="327"/>
    </location>
</feature>
<dbReference type="Gene3D" id="2.130.10.10">
    <property type="entry name" value="YVTN repeat-like/Quinoprotein amine dehydrogenase"/>
    <property type="match status" value="2"/>
</dbReference>
<dbReference type="PANTHER" id="PTHR47199">
    <property type="entry name" value="PHOTOSYSTEM II STABILITY/ASSEMBLY FACTOR HCF136, CHLOROPLASTIC"/>
    <property type="match status" value="1"/>
</dbReference>
<dbReference type="Pfam" id="PF02012">
    <property type="entry name" value="BNR"/>
    <property type="match status" value="1"/>
</dbReference>
<dbReference type="PANTHER" id="PTHR47199:SF2">
    <property type="entry name" value="PHOTOSYSTEM II STABILITY_ASSEMBLY FACTOR HCF136, CHLOROPLASTIC"/>
    <property type="match status" value="1"/>
</dbReference>
<evidence type="ECO:0000256" key="1">
    <source>
        <dbReference type="SAM" id="SignalP"/>
    </source>
</evidence>
<keyword evidence="3" id="KW-1185">Reference proteome</keyword>
<dbReference type="EMBL" id="JBHSHD010000008">
    <property type="protein sequence ID" value="MFC4820929.1"/>
    <property type="molecule type" value="Genomic_DNA"/>
</dbReference>
<sequence>MFAVATPLLAAALVAGHAAPADDWVLASGTETCSVTSLDFPDGPRGFAAGAFNCGLLTEDGGYTWNPVRVVPDQGQSLLWAHAVSEDELYAARRGLYRSTDRGQTWAQVGPWGSETQGSVFDVHFFDATNYVAIKGGQIWSSADAGENWTLSYPGEFNINFHELQFPSAEVGYATGGVIREGEGLGTVLRSDDGGASWTLLTFPHGKINAARFVDVDHGMVSTQGTDGFGLYVTADGAQTWQALPSTPPGLVNQLRYRDAQHWYATTFEGCIYESRDGGQNWQEGFCDPQGRALASLSLRGGAAVAAGNDGLVIYENRLFRNGFETP</sequence>
<dbReference type="InterPro" id="IPR036278">
    <property type="entry name" value="Sialidase_sf"/>
</dbReference>
<organism evidence="2 3">
    <name type="scientific">Dokdonella ginsengisoli</name>
    <dbReference type="NCBI Taxonomy" id="363846"/>
    <lineage>
        <taxon>Bacteria</taxon>
        <taxon>Pseudomonadati</taxon>
        <taxon>Pseudomonadota</taxon>
        <taxon>Gammaproteobacteria</taxon>
        <taxon>Lysobacterales</taxon>
        <taxon>Rhodanobacteraceae</taxon>
        <taxon>Dokdonella</taxon>
    </lineage>
</organism>
<dbReference type="CDD" id="cd15482">
    <property type="entry name" value="Sialidase_non-viral"/>
    <property type="match status" value="1"/>
</dbReference>
<dbReference type="InterPro" id="IPR015943">
    <property type="entry name" value="WD40/YVTN_repeat-like_dom_sf"/>
</dbReference>
<dbReference type="SUPFAM" id="SSF50939">
    <property type="entry name" value="Sialidases"/>
    <property type="match status" value="1"/>
</dbReference>
<protein>
    <recommendedName>
        <fullName evidence="4">Photosynthesis system II assembly factor Ycf48/Hcf136-like domain-containing protein</fullName>
    </recommendedName>
</protein>
<gene>
    <name evidence="2" type="ORF">ACFO6Q_11370</name>
</gene>
<name>A0ABV9QWX2_9GAMM</name>
<reference evidence="3" key="1">
    <citation type="journal article" date="2019" name="Int. J. Syst. Evol. Microbiol.">
        <title>The Global Catalogue of Microorganisms (GCM) 10K type strain sequencing project: providing services to taxonomists for standard genome sequencing and annotation.</title>
        <authorList>
            <consortium name="The Broad Institute Genomics Platform"/>
            <consortium name="The Broad Institute Genome Sequencing Center for Infectious Disease"/>
            <person name="Wu L."/>
            <person name="Ma J."/>
        </authorList>
    </citation>
    <scope>NUCLEOTIDE SEQUENCE [LARGE SCALE GENOMIC DNA]</scope>
    <source>
        <strain evidence="3">CCUG 30340</strain>
    </source>
</reference>
<keyword evidence="1" id="KW-0732">Signal</keyword>
<feature type="signal peptide" evidence="1">
    <location>
        <begin position="1"/>
        <end position="18"/>
    </location>
</feature>
<evidence type="ECO:0008006" key="4">
    <source>
        <dbReference type="Google" id="ProtNLM"/>
    </source>
</evidence>
<dbReference type="Proteomes" id="UP001595886">
    <property type="component" value="Unassembled WGS sequence"/>
</dbReference>
<proteinExistence type="predicted"/>
<evidence type="ECO:0000313" key="2">
    <source>
        <dbReference type="EMBL" id="MFC4820929.1"/>
    </source>
</evidence>
<dbReference type="InterPro" id="IPR002860">
    <property type="entry name" value="BNR_rpt"/>
</dbReference>